<dbReference type="OrthoDB" id="292792at2"/>
<evidence type="ECO:0000313" key="3">
    <source>
        <dbReference type="EMBL" id="SMC10671.1"/>
    </source>
</evidence>
<dbReference type="RefSeq" id="WP_085798612.1">
    <property type="nucleotide sequence ID" value="NZ_FWXB01000001.1"/>
</dbReference>
<evidence type="ECO:0000259" key="2">
    <source>
        <dbReference type="Pfam" id="PF13699"/>
    </source>
</evidence>
<proteinExistence type="predicted"/>
<dbReference type="InterPro" id="IPR025295">
    <property type="entry name" value="eCIS_core_dom"/>
</dbReference>
<feature type="compositionally biased region" description="Polar residues" evidence="1">
    <location>
        <begin position="27"/>
        <end position="46"/>
    </location>
</feature>
<protein>
    <recommendedName>
        <fullName evidence="2">eCIS core domain-containing protein</fullName>
    </recommendedName>
</protein>
<reference evidence="3 4" key="1">
    <citation type="submission" date="2017-03" db="EMBL/GenBank/DDBJ databases">
        <authorList>
            <person name="Afonso C.L."/>
            <person name="Miller P.J."/>
            <person name="Scott M.A."/>
            <person name="Spackman E."/>
            <person name="Goraichik I."/>
            <person name="Dimitrov K.M."/>
            <person name="Suarez D.L."/>
            <person name="Swayne D.E."/>
        </authorList>
    </citation>
    <scope>NUCLEOTIDE SEQUENCE [LARGE SCALE GENOMIC DNA]</scope>
    <source>
        <strain evidence="3 4">CECT 7745</strain>
    </source>
</reference>
<dbReference type="Proteomes" id="UP000193224">
    <property type="component" value="Unassembled WGS sequence"/>
</dbReference>
<name>A0A1X7BM32_9RHOB</name>
<evidence type="ECO:0000313" key="4">
    <source>
        <dbReference type="Proteomes" id="UP000193224"/>
    </source>
</evidence>
<feature type="region of interest" description="Disordered" evidence="1">
    <location>
        <begin position="186"/>
        <end position="212"/>
    </location>
</feature>
<feature type="region of interest" description="Disordered" evidence="1">
    <location>
        <begin position="1"/>
        <end position="126"/>
    </location>
</feature>
<accession>A0A1X7BM32</accession>
<keyword evidence="4" id="KW-1185">Reference proteome</keyword>
<feature type="domain" description="eCIS core" evidence="2">
    <location>
        <begin position="114"/>
        <end position="179"/>
    </location>
</feature>
<organism evidence="3 4">
    <name type="scientific">Roseovarius aestuarii</name>
    <dbReference type="NCBI Taxonomy" id="475083"/>
    <lineage>
        <taxon>Bacteria</taxon>
        <taxon>Pseudomonadati</taxon>
        <taxon>Pseudomonadota</taxon>
        <taxon>Alphaproteobacteria</taxon>
        <taxon>Rhodobacterales</taxon>
        <taxon>Roseobacteraceae</taxon>
        <taxon>Roseovarius</taxon>
    </lineage>
</organism>
<dbReference type="AlphaFoldDB" id="A0A1X7BM32"/>
<dbReference type="Pfam" id="PF13699">
    <property type="entry name" value="eCIS_core"/>
    <property type="match status" value="1"/>
</dbReference>
<evidence type="ECO:0000256" key="1">
    <source>
        <dbReference type="SAM" id="MobiDB-lite"/>
    </source>
</evidence>
<dbReference type="EMBL" id="FWXB01000001">
    <property type="protein sequence ID" value="SMC10671.1"/>
    <property type="molecule type" value="Genomic_DNA"/>
</dbReference>
<sequence>MAQIFQSDRARASAHNPTRAGNEREGPQNSQLSDLQQKADAGQSSRELGAIQRQAETVQRQPEEEEALQGKAEGTTLQRQEEEEALQGKAEGSALQRQEEENLQMKPAAGGSALPSQLKSGIEALSGQSMDHVRVHRNSENPAAIGAHAYAQGSDIHLAPGQEQHLPHEAWHTVQQAEGRVPATTDVGGVAVNDSPSLEQEADAMGSKAAEK</sequence>
<gene>
    <name evidence="3" type="ORF">ROA7745_00478</name>
</gene>